<evidence type="ECO:0000259" key="2">
    <source>
        <dbReference type="PROSITE" id="PS50835"/>
    </source>
</evidence>
<proteinExistence type="predicted"/>
<accession>A0A7I8WDH4</accession>
<dbReference type="EMBL" id="CAJFCJ010000036">
    <property type="protein sequence ID" value="CAD5126233.1"/>
    <property type="molecule type" value="Genomic_DNA"/>
</dbReference>
<comment type="caution">
    <text evidence="3">The sequence shown here is derived from an EMBL/GenBank/DDBJ whole genome shotgun (WGS) entry which is preliminary data.</text>
</comment>
<dbReference type="SUPFAM" id="SSF49785">
    <property type="entry name" value="Galactose-binding domain-like"/>
    <property type="match status" value="1"/>
</dbReference>
<dbReference type="OrthoDB" id="26719at2759"/>
<dbReference type="PROSITE" id="PS50022">
    <property type="entry name" value="FA58C_3"/>
    <property type="match status" value="1"/>
</dbReference>
<feature type="domain" description="Ig-like" evidence="2">
    <location>
        <begin position="276"/>
        <end position="360"/>
    </location>
</feature>
<sequence>MISKKKTATDLYLGGSPLTVRGNAKGVLGEKKTKIEKRNTVNNIKRNMDKLLICILFINRFSQTSTVEFISAPTREIAKLGEKLAINYYLSETKGIRLERVYNQTYKNIYETPNFNSYYENRWKVTPSGESSSYSFINNNVQEIDGFTINATIMDENSTDSRITAIVIYDSNPRLLTYPRNTLMEGEKFNVYCNFDIWGSAHISFEVFMNDKQLNSNAIIVFSDGLVTLKSSIIATPEMNNQNLYCQVKLFRSTDDVFSAFESEKSEKLNIEYKVRDIKLASNFSKSDSQAKTGDEIACSATGNPIPKYEWREASSSAILTTNSKLIIKEEWQGKKYFVCTAWNIVDGERNSITERISLTIPESELDCKDRKVMISDPVKFPNNKFSQYRQYYLDRGHLMRLTPGTNAFLCGNPNTCWVQVDLTDVYIIHGFDMRGGRGKYTTTFKVGYGISSVQWMRDNSSNTLIFHGNTDANKYSILHHELPNPVETRYFRIFPITGADRPAVAVELYGCRCGTLQLAKKQKNGIQ</sequence>
<name>A0A7I8WDH4_9ANNE</name>
<keyword evidence="4" id="KW-1185">Reference proteome</keyword>
<reference evidence="3 4" key="1">
    <citation type="submission" date="2020-08" db="EMBL/GenBank/DDBJ databases">
        <authorList>
            <person name="Hejnol A."/>
        </authorList>
    </citation>
    <scope>NUCLEOTIDE SEQUENCE [LARGE SCALE GENOMIC DNA]</scope>
</reference>
<feature type="domain" description="F5/8 type C" evidence="1">
    <location>
        <begin position="418"/>
        <end position="512"/>
    </location>
</feature>
<gene>
    <name evidence="3" type="ORF">DGYR_LOCUS13487</name>
</gene>
<dbReference type="AlphaFoldDB" id="A0A7I8WDH4"/>
<dbReference type="PANTHER" id="PTHR24543">
    <property type="entry name" value="MULTICOPPER OXIDASE-RELATED"/>
    <property type="match status" value="1"/>
</dbReference>
<evidence type="ECO:0000313" key="3">
    <source>
        <dbReference type="EMBL" id="CAD5126233.1"/>
    </source>
</evidence>
<dbReference type="Gene3D" id="2.60.120.260">
    <property type="entry name" value="Galactose-binding domain-like"/>
    <property type="match status" value="1"/>
</dbReference>
<dbReference type="InterPro" id="IPR008979">
    <property type="entry name" value="Galactose-bd-like_sf"/>
</dbReference>
<dbReference type="Proteomes" id="UP000549394">
    <property type="component" value="Unassembled WGS sequence"/>
</dbReference>
<organism evidence="3 4">
    <name type="scientific">Dimorphilus gyrociliatus</name>
    <dbReference type="NCBI Taxonomy" id="2664684"/>
    <lineage>
        <taxon>Eukaryota</taxon>
        <taxon>Metazoa</taxon>
        <taxon>Spiralia</taxon>
        <taxon>Lophotrochozoa</taxon>
        <taxon>Annelida</taxon>
        <taxon>Polychaeta</taxon>
        <taxon>Polychaeta incertae sedis</taxon>
        <taxon>Dinophilidae</taxon>
        <taxon>Dimorphilus</taxon>
    </lineage>
</organism>
<dbReference type="PROSITE" id="PS50835">
    <property type="entry name" value="IG_LIKE"/>
    <property type="match status" value="1"/>
</dbReference>
<dbReference type="InterPro" id="IPR007110">
    <property type="entry name" value="Ig-like_dom"/>
</dbReference>
<protein>
    <submittedName>
        <fullName evidence="3">DgyrCDS14401</fullName>
    </submittedName>
</protein>
<dbReference type="Pfam" id="PF00754">
    <property type="entry name" value="F5_F8_type_C"/>
    <property type="match status" value="1"/>
</dbReference>
<dbReference type="InterPro" id="IPR000421">
    <property type="entry name" value="FA58C"/>
</dbReference>
<evidence type="ECO:0000313" key="4">
    <source>
        <dbReference type="Proteomes" id="UP000549394"/>
    </source>
</evidence>
<evidence type="ECO:0000259" key="1">
    <source>
        <dbReference type="PROSITE" id="PS50022"/>
    </source>
</evidence>